<sequence length="142" mass="16583">MTFEKAQKNNESKELNMAAKHNIEEAISDVSRKNNCSYEEAVMAVKNFVDFLNELSDKAIKTPDWNEKSDPVPYNYDEHKIFEIGEGKDKKKIKMSGETNITYAARVLKNMNQSTLKDAFDEVKRWTDFLSEEHEKNKIKKR</sequence>
<comment type="caution">
    <text evidence="1">The sequence shown here is derived from an EMBL/GenBank/DDBJ whole genome shotgun (WGS) entry which is preliminary data.</text>
</comment>
<reference evidence="1 2" key="1">
    <citation type="journal article" date="2016" name="Nat. Commun.">
        <title>Thousands of microbial genomes shed light on interconnected biogeochemical processes in an aquifer system.</title>
        <authorList>
            <person name="Anantharaman K."/>
            <person name="Brown C.T."/>
            <person name="Hug L.A."/>
            <person name="Sharon I."/>
            <person name="Castelle C.J."/>
            <person name="Probst A.J."/>
            <person name="Thomas B.C."/>
            <person name="Singh A."/>
            <person name="Wilkins M.J."/>
            <person name="Karaoz U."/>
            <person name="Brodie E.L."/>
            <person name="Williams K.H."/>
            <person name="Hubbard S.S."/>
            <person name="Banfield J.F."/>
        </authorList>
    </citation>
    <scope>NUCLEOTIDE SEQUENCE [LARGE SCALE GENOMIC DNA]</scope>
</reference>
<accession>A0A1G2LT19</accession>
<dbReference type="EMBL" id="MHQY01000002">
    <property type="protein sequence ID" value="OHA14798.1"/>
    <property type="molecule type" value="Genomic_DNA"/>
</dbReference>
<dbReference type="Proteomes" id="UP000177171">
    <property type="component" value="Unassembled WGS sequence"/>
</dbReference>
<evidence type="ECO:0000313" key="2">
    <source>
        <dbReference type="Proteomes" id="UP000177171"/>
    </source>
</evidence>
<proteinExistence type="predicted"/>
<name>A0A1G2LT19_9BACT</name>
<gene>
    <name evidence="1" type="ORF">A3G49_05935</name>
</gene>
<protein>
    <submittedName>
        <fullName evidence="1">Uncharacterized protein</fullName>
    </submittedName>
</protein>
<evidence type="ECO:0000313" key="1">
    <source>
        <dbReference type="EMBL" id="OHA14798.1"/>
    </source>
</evidence>
<dbReference type="AlphaFoldDB" id="A0A1G2LT19"/>
<organism evidence="1 2">
    <name type="scientific">Candidatus Sungbacteria bacterium RIFCSPLOWO2_12_FULL_41_11</name>
    <dbReference type="NCBI Taxonomy" id="1802286"/>
    <lineage>
        <taxon>Bacteria</taxon>
        <taxon>Candidatus Sungiibacteriota</taxon>
    </lineage>
</organism>